<name>A0A502E440_9MYCO</name>
<dbReference type="InterPro" id="IPR025164">
    <property type="entry name" value="Toastrack_DUF4097"/>
</dbReference>
<dbReference type="AlphaFoldDB" id="A0A502E440"/>
<accession>A0A502E440</accession>
<dbReference type="Pfam" id="PF13349">
    <property type="entry name" value="DUF4097"/>
    <property type="match status" value="1"/>
</dbReference>
<keyword evidence="4" id="KW-1185">Reference proteome</keyword>
<evidence type="ECO:0000313" key="3">
    <source>
        <dbReference type="EMBL" id="TPG31261.1"/>
    </source>
</evidence>
<keyword evidence="1" id="KW-0812">Transmembrane</keyword>
<reference evidence="3 4" key="1">
    <citation type="journal article" date="2019" name="Environ. Microbiol.">
        <title>Species interactions and distinct microbial communities in high Arctic permafrost affected cryosols are associated with the CH4 and CO2 gas fluxes.</title>
        <authorList>
            <person name="Altshuler I."/>
            <person name="Hamel J."/>
            <person name="Turney S."/>
            <person name="Magnuson E."/>
            <person name="Levesque R."/>
            <person name="Greer C."/>
            <person name="Whyte L.G."/>
        </authorList>
    </citation>
    <scope>NUCLEOTIDE SEQUENCE [LARGE SCALE GENOMIC DNA]</scope>
    <source>
        <strain evidence="3 4">S5.20</strain>
    </source>
</reference>
<feature type="domain" description="DUF4097" evidence="2">
    <location>
        <begin position="149"/>
        <end position="282"/>
    </location>
</feature>
<sequence length="288" mass="30383">MTTIAPPPLVPPPLTPGNRTAVRAILVIAASVLVIGCVVALGVTAYGINTLRVSNERKDLPTDLQSLTIDVGDATIRLRSDPQASSPRVDLRLLNSSRSGVRHLDVTVDAGGTRIGLTTDSPTMMDWGRMGEVTVTLPPRLASGLSVTTQQEDGALIVDADLDRLTARTADGRVVLNGAAHRVEITAKDGDVVSREPISVTEWFVAESVDGDVAVTFAGAAPRRIAATTRDGDVAIELPAKGPYFVRTRSGDTTTVRVPETTDPTRAVSEVTVRSDDGNVTVDTSKRS</sequence>
<gene>
    <name evidence="3" type="ORF">EAH80_25080</name>
</gene>
<proteinExistence type="predicted"/>
<dbReference type="OrthoDB" id="4620851at2"/>
<evidence type="ECO:0000313" key="4">
    <source>
        <dbReference type="Proteomes" id="UP000320095"/>
    </source>
</evidence>
<evidence type="ECO:0000256" key="1">
    <source>
        <dbReference type="SAM" id="Phobius"/>
    </source>
</evidence>
<keyword evidence="1" id="KW-0472">Membrane</keyword>
<feature type="transmembrane region" description="Helical" evidence="1">
    <location>
        <begin position="20"/>
        <end position="48"/>
    </location>
</feature>
<dbReference type="EMBL" id="RCZG01000013">
    <property type="protein sequence ID" value="TPG31261.1"/>
    <property type="molecule type" value="Genomic_DNA"/>
</dbReference>
<comment type="caution">
    <text evidence="3">The sequence shown here is derived from an EMBL/GenBank/DDBJ whole genome shotgun (WGS) entry which is preliminary data.</text>
</comment>
<dbReference type="Proteomes" id="UP000320095">
    <property type="component" value="Unassembled WGS sequence"/>
</dbReference>
<dbReference type="RefSeq" id="WP_140697237.1">
    <property type="nucleotide sequence ID" value="NZ_RCZG01000013.1"/>
</dbReference>
<keyword evidence="1" id="KW-1133">Transmembrane helix</keyword>
<protein>
    <recommendedName>
        <fullName evidence="2">DUF4097 domain-containing protein</fullName>
    </recommendedName>
</protein>
<evidence type="ECO:0000259" key="2">
    <source>
        <dbReference type="Pfam" id="PF13349"/>
    </source>
</evidence>
<organism evidence="3 4">
    <name type="scientific">Mycolicibacterium hodleri</name>
    <dbReference type="NCBI Taxonomy" id="49897"/>
    <lineage>
        <taxon>Bacteria</taxon>
        <taxon>Bacillati</taxon>
        <taxon>Actinomycetota</taxon>
        <taxon>Actinomycetes</taxon>
        <taxon>Mycobacteriales</taxon>
        <taxon>Mycobacteriaceae</taxon>
        <taxon>Mycolicibacterium</taxon>
    </lineage>
</organism>